<comment type="caution">
    <text evidence="1">The sequence shown here is derived from an EMBL/GenBank/DDBJ whole genome shotgun (WGS) entry which is preliminary data.</text>
</comment>
<protein>
    <submittedName>
        <fullName evidence="1">Uncharacterized protein</fullName>
    </submittedName>
</protein>
<dbReference type="AlphaFoldDB" id="A0A8J3MAJ0"/>
<dbReference type="Proteomes" id="UP000611500">
    <property type="component" value="Unassembled WGS sequence"/>
</dbReference>
<dbReference type="EMBL" id="BNAP01000001">
    <property type="protein sequence ID" value="GHG79789.1"/>
    <property type="molecule type" value="Genomic_DNA"/>
</dbReference>
<evidence type="ECO:0000313" key="1">
    <source>
        <dbReference type="EMBL" id="GHG79789.1"/>
    </source>
</evidence>
<accession>A0A8J3MAJ0</accession>
<organism evidence="1 2">
    <name type="scientific">Pseudodonghicola xiamenensis</name>
    <dbReference type="NCBI Taxonomy" id="337702"/>
    <lineage>
        <taxon>Bacteria</taxon>
        <taxon>Pseudomonadati</taxon>
        <taxon>Pseudomonadota</taxon>
        <taxon>Alphaproteobacteria</taxon>
        <taxon>Rhodobacterales</taxon>
        <taxon>Paracoccaceae</taxon>
        <taxon>Pseudodonghicola</taxon>
    </lineage>
</organism>
<gene>
    <name evidence="1" type="ORF">GCM10010961_02180</name>
</gene>
<keyword evidence="2" id="KW-1185">Reference proteome</keyword>
<evidence type="ECO:0000313" key="2">
    <source>
        <dbReference type="Proteomes" id="UP000611500"/>
    </source>
</evidence>
<reference evidence="1" key="2">
    <citation type="submission" date="2020-09" db="EMBL/GenBank/DDBJ databases">
        <authorList>
            <person name="Sun Q."/>
            <person name="Zhou Y."/>
        </authorList>
    </citation>
    <scope>NUCLEOTIDE SEQUENCE</scope>
    <source>
        <strain evidence="1">CGMCC 1.7081</strain>
    </source>
</reference>
<reference evidence="1" key="1">
    <citation type="journal article" date="2014" name="Int. J. Syst. Evol. Microbiol.">
        <title>Complete genome sequence of Corynebacterium casei LMG S-19264T (=DSM 44701T), isolated from a smear-ripened cheese.</title>
        <authorList>
            <consortium name="US DOE Joint Genome Institute (JGI-PGF)"/>
            <person name="Walter F."/>
            <person name="Albersmeier A."/>
            <person name="Kalinowski J."/>
            <person name="Ruckert C."/>
        </authorList>
    </citation>
    <scope>NUCLEOTIDE SEQUENCE</scope>
    <source>
        <strain evidence="1">CGMCC 1.7081</strain>
    </source>
</reference>
<dbReference type="RefSeq" id="WP_154664313.1">
    <property type="nucleotide sequence ID" value="NZ_BNAP01000001.1"/>
</dbReference>
<proteinExistence type="predicted"/>
<sequence length="60" mass="5807">MPRLPPSIGACCAGGAATIRAGAAAYSGDPGKVSFDLLGPVLPEGVRVVDAGELAVDPDG</sequence>
<name>A0A8J3MAJ0_9RHOB</name>